<dbReference type="AlphaFoldDB" id="A0AAF0QJX7"/>
<keyword evidence="3" id="KW-1185">Reference proteome</keyword>
<protein>
    <recommendedName>
        <fullName evidence="1">Reverse transcriptase domain-containing protein</fullName>
    </recommendedName>
</protein>
<gene>
    <name evidence="2" type="ORF">MTR67_017848</name>
</gene>
<dbReference type="Gene3D" id="3.30.70.270">
    <property type="match status" value="1"/>
</dbReference>
<dbReference type="EMBL" id="CP133615">
    <property type="protein sequence ID" value="WMV24463.1"/>
    <property type="molecule type" value="Genomic_DNA"/>
</dbReference>
<dbReference type="Pfam" id="PF00078">
    <property type="entry name" value="RVT_1"/>
    <property type="match status" value="1"/>
</dbReference>
<evidence type="ECO:0000313" key="3">
    <source>
        <dbReference type="Proteomes" id="UP001234989"/>
    </source>
</evidence>
<dbReference type="PANTHER" id="PTHR24559:SF444">
    <property type="entry name" value="REVERSE TRANSCRIPTASE DOMAIN-CONTAINING PROTEIN"/>
    <property type="match status" value="1"/>
</dbReference>
<proteinExistence type="predicted"/>
<sequence>VEENVEIEVVEDVGPEEEAQAKTTSLPPLDPVIAHQSMNFLSGLVSSGVLPIVQATQPPVNHPVAATVPKVVGALGSKAKAKASNIVITNDLFAQLQGASIFSKIDLRYGYHQLKIKLEDVPKTTFKTRYGHYEFLVMSCRLSNAPVTFMSLMNGVFKLFPIVFIDDILVY</sequence>
<dbReference type="InterPro" id="IPR043502">
    <property type="entry name" value="DNA/RNA_pol_sf"/>
</dbReference>
<feature type="non-terminal residue" evidence="2">
    <location>
        <position position="1"/>
    </location>
</feature>
<organism evidence="2 3">
    <name type="scientific">Solanum verrucosum</name>
    <dbReference type="NCBI Taxonomy" id="315347"/>
    <lineage>
        <taxon>Eukaryota</taxon>
        <taxon>Viridiplantae</taxon>
        <taxon>Streptophyta</taxon>
        <taxon>Embryophyta</taxon>
        <taxon>Tracheophyta</taxon>
        <taxon>Spermatophyta</taxon>
        <taxon>Magnoliopsida</taxon>
        <taxon>eudicotyledons</taxon>
        <taxon>Gunneridae</taxon>
        <taxon>Pentapetalae</taxon>
        <taxon>asterids</taxon>
        <taxon>lamiids</taxon>
        <taxon>Solanales</taxon>
        <taxon>Solanaceae</taxon>
        <taxon>Solanoideae</taxon>
        <taxon>Solaneae</taxon>
        <taxon>Solanum</taxon>
    </lineage>
</organism>
<feature type="domain" description="Reverse transcriptase" evidence="1">
    <location>
        <begin position="90"/>
        <end position="171"/>
    </location>
</feature>
<dbReference type="Proteomes" id="UP001234989">
    <property type="component" value="Chromosome 4"/>
</dbReference>
<dbReference type="InterPro" id="IPR043128">
    <property type="entry name" value="Rev_trsase/Diguanyl_cyclase"/>
</dbReference>
<evidence type="ECO:0000313" key="2">
    <source>
        <dbReference type="EMBL" id="WMV24463.1"/>
    </source>
</evidence>
<reference evidence="2" key="1">
    <citation type="submission" date="2023-08" db="EMBL/GenBank/DDBJ databases">
        <title>A de novo genome assembly of Solanum verrucosum Schlechtendal, a Mexican diploid species geographically isolated from the other diploid A-genome species in potato relatives.</title>
        <authorList>
            <person name="Hosaka K."/>
        </authorList>
    </citation>
    <scope>NUCLEOTIDE SEQUENCE</scope>
    <source>
        <tissue evidence="2">Young leaves</tissue>
    </source>
</reference>
<dbReference type="PANTHER" id="PTHR24559">
    <property type="entry name" value="TRANSPOSON TY3-I GAG-POL POLYPROTEIN"/>
    <property type="match status" value="1"/>
</dbReference>
<dbReference type="SUPFAM" id="SSF56672">
    <property type="entry name" value="DNA/RNA polymerases"/>
    <property type="match status" value="1"/>
</dbReference>
<evidence type="ECO:0000259" key="1">
    <source>
        <dbReference type="Pfam" id="PF00078"/>
    </source>
</evidence>
<dbReference type="CDD" id="cd01647">
    <property type="entry name" value="RT_LTR"/>
    <property type="match status" value="1"/>
</dbReference>
<dbReference type="InterPro" id="IPR000477">
    <property type="entry name" value="RT_dom"/>
</dbReference>
<dbReference type="InterPro" id="IPR053134">
    <property type="entry name" value="RNA-dir_DNA_polymerase"/>
</dbReference>
<dbReference type="Gene3D" id="3.10.10.10">
    <property type="entry name" value="HIV Type 1 Reverse Transcriptase, subunit A, domain 1"/>
    <property type="match status" value="1"/>
</dbReference>
<accession>A0AAF0QJX7</accession>
<name>A0AAF0QJX7_SOLVR</name>